<feature type="chain" id="PRO_5039683493" description="Sporulation protein" evidence="1">
    <location>
        <begin position="28"/>
        <end position="149"/>
    </location>
</feature>
<dbReference type="InterPro" id="IPR019076">
    <property type="entry name" value="Spore_lipoprot_YhcN/YlaJ-like"/>
</dbReference>
<dbReference type="STRING" id="66692.ABC1824"/>
<evidence type="ECO:0008006" key="4">
    <source>
        <dbReference type="Google" id="ProtNLM"/>
    </source>
</evidence>
<dbReference type="HOGENOM" id="CLU_151135_0_0_9"/>
<dbReference type="Pfam" id="PF09580">
    <property type="entry name" value="Spore_YhcN_YlaJ"/>
    <property type="match status" value="1"/>
</dbReference>
<reference evidence="2 3" key="5">
    <citation type="journal article" date="2007" name="Extremophiles">
        <title>Intragenomic diversity of the V1 regions of 16S rRNA genes in high-alkaline protease-producing Bacillus clausii spp.</title>
        <authorList>
            <person name="Kageyama Y."/>
            <person name="Takaki Y."/>
            <person name="Shimamura S."/>
            <person name="Nishi S."/>
            <person name="Nogi Y."/>
            <person name="Uchimura K."/>
            <person name="Kobayashi T."/>
            <person name="Hitomi J."/>
            <person name="Ozaki K."/>
            <person name="Kawai S."/>
            <person name="Ito S."/>
            <person name="Horikoshi K."/>
        </authorList>
    </citation>
    <scope>NUCLEOTIDE SEQUENCE [LARGE SCALE GENOMIC DNA]</scope>
    <source>
        <strain evidence="2 3">KSM-K16</strain>
    </source>
</reference>
<organism evidence="2 3">
    <name type="scientific">Shouchella clausii (strain KSM-K16)</name>
    <name type="common">Alkalihalobacillus clausii</name>
    <dbReference type="NCBI Taxonomy" id="66692"/>
    <lineage>
        <taxon>Bacteria</taxon>
        <taxon>Bacillati</taxon>
        <taxon>Bacillota</taxon>
        <taxon>Bacilli</taxon>
        <taxon>Bacillales</taxon>
        <taxon>Bacillaceae</taxon>
        <taxon>Shouchella</taxon>
    </lineage>
</organism>
<keyword evidence="3" id="KW-1185">Reference proteome</keyword>
<feature type="signal peptide" evidence="1">
    <location>
        <begin position="1"/>
        <end position="27"/>
    </location>
</feature>
<sequence length="149" mass="16952">MEVKLNMKRKLVSILAVLLCLGACTQAEDERGSAFKLQEAAGHGQEASDRAKDEILAMEEVISVRGIQYKEEMVMAMHVKQVDRFQLKDVRKKAFDRVKALYPDYTIHISTDKKIYKELEDAENKVKAGNLSEKELEKTINVIEKHSKG</sequence>
<protein>
    <recommendedName>
        <fullName evidence="4">Sporulation protein</fullName>
    </recommendedName>
</protein>
<accession>Q5WGZ6</accession>
<gene>
    <name evidence="2" type="ordered locus">ABC1824</name>
</gene>
<evidence type="ECO:0000313" key="3">
    <source>
        <dbReference type="Proteomes" id="UP000001168"/>
    </source>
</evidence>
<reference evidence="2 3" key="1">
    <citation type="journal article" date="1994" name="J. Ferment. Bioeng.">
        <title>Molecular cloning and nucleotide sequence of the gene for an alkaline protease from the alkalophilic Bacillus sp. KSM-K16.</title>
        <authorList>
            <person name="Hakamada Y."/>
            <person name="Kobayashi T."/>
            <person name="Hitomi J."/>
            <person name="Kawai S."/>
            <person name="Ito S."/>
        </authorList>
    </citation>
    <scope>NUCLEOTIDE SEQUENCE [LARGE SCALE GENOMIC DNA]</scope>
    <source>
        <strain evidence="2 3">KSM-K16</strain>
    </source>
</reference>
<reference evidence="3" key="4">
    <citation type="submission" date="2003-10" db="EMBL/GenBank/DDBJ databases">
        <title>The complete genome sequence of the alkaliphilic Bacillus clausii KSM-K16.</title>
        <authorList>
            <person name="Takaki Y."/>
            <person name="Kageyama Y."/>
            <person name="Shimamura S."/>
            <person name="Suzuki H."/>
            <person name="Nishi S."/>
            <person name="Hatada Y."/>
            <person name="Kawai S."/>
            <person name="Ito S."/>
            <person name="Horikoshi K."/>
        </authorList>
    </citation>
    <scope>NUCLEOTIDE SEQUENCE [LARGE SCALE GENOMIC DNA]</scope>
    <source>
        <strain evidence="3">KSM-K16</strain>
    </source>
</reference>
<dbReference type="EMBL" id="AP006627">
    <property type="protein sequence ID" value="BAD64359.1"/>
    <property type="molecule type" value="Genomic_DNA"/>
</dbReference>
<evidence type="ECO:0000313" key="2">
    <source>
        <dbReference type="EMBL" id="BAD64359.1"/>
    </source>
</evidence>
<reference evidence="2 3" key="3">
    <citation type="journal article" date="1997" name="Protein Eng.">
        <title>High-resolution crystal structure of M-protease: phylogeny aided analysis of the high-alkaline adaptation mechanism.</title>
        <authorList>
            <person name="Shirai T."/>
            <person name="Suzuki A."/>
            <person name="Yamane T."/>
            <person name="Ashida T."/>
            <person name="Kobayashi T."/>
            <person name="Ito S."/>
        </authorList>
    </citation>
    <scope>NUCLEOTIDE SEQUENCE [LARGE SCALE GENOMIC DNA]</scope>
    <source>
        <strain evidence="2 3">KSM-K16</strain>
    </source>
</reference>
<proteinExistence type="predicted"/>
<dbReference type="AlphaFoldDB" id="Q5WGZ6"/>
<dbReference type="Proteomes" id="UP000001168">
    <property type="component" value="Chromosome"/>
</dbReference>
<reference evidence="2 3" key="2">
    <citation type="journal article" date="1995" name="Appl. Microbiol. Biotechnol.">
        <title>Purification and properties of an alkaline protease from alkalophilic Bacillus sp. KSM-K16.</title>
        <authorList>
            <person name="Kobayashi T."/>
            <person name="Hakamada Y."/>
            <person name="Adachi S."/>
            <person name="Hitomi J."/>
            <person name="Yoshimatsu T."/>
            <person name="Koike K."/>
            <person name="Kawai S."/>
            <person name="Ito S."/>
        </authorList>
    </citation>
    <scope>NUCLEOTIDE SEQUENCE [LARGE SCALE GENOMIC DNA]</scope>
    <source>
        <strain evidence="2 3">KSM-K16</strain>
    </source>
</reference>
<evidence type="ECO:0000256" key="1">
    <source>
        <dbReference type="SAM" id="SignalP"/>
    </source>
</evidence>
<dbReference type="KEGG" id="bcl:ABC1824"/>
<name>Q5WGZ6_SHOC1</name>
<keyword evidence="1" id="KW-0732">Signal</keyword>